<reference evidence="2 3" key="1">
    <citation type="submission" date="2006-03" db="EMBL/GenBank/DDBJ databases">
        <title>Complete sequence of chromosome of Nitrobacter hamburgensis X14.</title>
        <authorList>
            <consortium name="US DOE Joint Genome Institute"/>
            <person name="Copeland A."/>
            <person name="Lucas S."/>
            <person name="Lapidus A."/>
            <person name="Barry K."/>
            <person name="Detter J.C."/>
            <person name="Glavina del Rio T."/>
            <person name="Hammon N."/>
            <person name="Israni S."/>
            <person name="Dalin E."/>
            <person name="Tice H."/>
            <person name="Pitluck S."/>
            <person name="Chain P."/>
            <person name="Malfatti S."/>
            <person name="Shin M."/>
            <person name="Vergez L."/>
            <person name="Schmutz J."/>
            <person name="Larimer F."/>
            <person name="Land M."/>
            <person name="Hauser L."/>
            <person name="Kyrpides N."/>
            <person name="Ivanova N."/>
            <person name="Ward B."/>
            <person name="Arp D."/>
            <person name="Klotz M."/>
            <person name="Stein L."/>
            <person name="O'Mullan G."/>
            <person name="Starkenburg S."/>
            <person name="Sayavedra L."/>
            <person name="Poret-Peterson A.T."/>
            <person name="Gentry M.E."/>
            <person name="Bruce D."/>
            <person name="Richardson P."/>
        </authorList>
    </citation>
    <scope>NUCLEOTIDE SEQUENCE [LARGE SCALE GENOMIC DNA]</scope>
    <source>
        <strain evidence="3">DSM 10229 / NCIMB 13809 / X14</strain>
    </source>
</reference>
<dbReference type="eggNOG" id="COG0451">
    <property type="taxonomic scope" value="Bacteria"/>
</dbReference>
<dbReference type="Gene3D" id="3.40.50.720">
    <property type="entry name" value="NAD(P)-binding Rossmann-like Domain"/>
    <property type="match status" value="1"/>
</dbReference>
<name>Q1QJM7_NITHX</name>
<dbReference type="InterPro" id="IPR001509">
    <property type="entry name" value="Epimerase_deHydtase"/>
</dbReference>
<keyword evidence="3" id="KW-1185">Reference proteome</keyword>
<dbReference type="InterPro" id="IPR036291">
    <property type="entry name" value="NAD(P)-bd_dom_sf"/>
</dbReference>
<gene>
    <name evidence="2" type="ordered locus">Nham_2798</name>
</gene>
<evidence type="ECO:0000313" key="2">
    <source>
        <dbReference type="EMBL" id="ABE63570.1"/>
    </source>
</evidence>
<dbReference type="AlphaFoldDB" id="Q1QJM7"/>
<accession>Q1QJM7</accession>
<dbReference type="PANTHER" id="PTHR12126">
    <property type="entry name" value="NADH-UBIQUINONE OXIDOREDUCTASE 39 KDA SUBUNIT-RELATED"/>
    <property type="match status" value="1"/>
</dbReference>
<dbReference type="PANTHER" id="PTHR12126:SF11">
    <property type="entry name" value="NADH DEHYDROGENASE [UBIQUINONE] 1 ALPHA SUBCOMPLEX SUBUNIT 9, MITOCHONDRIAL"/>
    <property type="match status" value="1"/>
</dbReference>
<dbReference type="InterPro" id="IPR051207">
    <property type="entry name" value="ComplexI_NDUFA9_subunit"/>
</dbReference>
<evidence type="ECO:0000259" key="1">
    <source>
        <dbReference type="Pfam" id="PF01370"/>
    </source>
</evidence>
<feature type="domain" description="NAD-dependent epimerase/dehydratase" evidence="1">
    <location>
        <begin position="8"/>
        <end position="58"/>
    </location>
</feature>
<evidence type="ECO:0000313" key="3">
    <source>
        <dbReference type="Proteomes" id="UP000001953"/>
    </source>
</evidence>
<dbReference type="Pfam" id="PF01370">
    <property type="entry name" value="Epimerase"/>
    <property type="match status" value="1"/>
</dbReference>
<dbReference type="KEGG" id="nha:Nham_2798"/>
<dbReference type="STRING" id="323097.Nham_2798"/>
<sequence>MMSSQRSIVLGGTGLVGSHIVRQLVMAGERPLTLSRRPRTDDHVDWLQGDLARPADLALPLVEQLFCTVNIQLLADALPCVATPSLRRVVVFTSTSIVTKANSEIESEREGVRRLAEGEQRLIAVCDRLGIGWTILRPTLIYDEGRDANITRLAGLIGRFGFLPLLGGGTGLRQPVHAEDLAIGALAAMAAPAAANKTYVLAGCDVMTYREMVGRIFDGMARSRRLISVPPWVWRAAFLAMKPMLPHANVEMGIRMAQDMNFDSSAAQADFGWNPRGFHPQFLSR</sequence>
<dbReference type="HOGENOM" id="CLU_007383_6_5_5"/>
<protein>
    <submittedName>
        <fullName evidence="2">NAD-dependent epimerase/dehydratase</fullName>
    </submittedName>
</protein>
<dbReference type="GO" id="GO:0044877">
    <property type="term" value="F:protein-containing complex binding"/>
    <property type="evidence" value="ECO:0007669"/>
    <property type="project" value="TreeGrafter"/>
</dbReference>
<proteinExistence type="predicted"/>
<dbReference type="Proteomes" id="UP000001953">
    <property type="component" value="Chromosome"/>
</dbReference>
<organism evidence="2 3">
    <name type="scientific">Nitrobacter hamburgensis (strain DSM 10229 / NCIMB 13809 / X14)</name>
    <dbReference type="NCBI Taxonomy" id="323097"/>
    <lineage>
        <taxon>Bacteria</taxon>
        <taxon>Pseudomonadati</taxon>
        <taxon>Pseudomonadota</taxon>
        <taxon>Alphaproteobacteria</taxon>
        <taxon>Hyphomicrobiales</taxon>
        <taxon>Nitrobacteraceae</taxon>
        <taxon>Nitrobacter</taxon>
    </lineage>
</organism>
<dbReference type="SUPFAM" id="SSF51735">
    <property type="entry name" value="NAD(P)-binding Rossmann-fold domains"/>
    <property type="match status" value="1"/>
</dbReference>
<dbReference type="EMBL" id="CP000319">
    <property type="protein sequence ID" value="ABE63570.1"/>
    <property type="molecule type" value="Genomic_DNA"/>
</dbReference>